<evidence type="ECO:0000259" key="1">
    <source>
        <dbReference type="Pfam" id="PF14040"/>
    </source>
</evidence>
<accession>A0A6S7IZJ8</accession>
<name>A0A6S7IZJ8_PARCT</name>
<dbReference type="EMBL" id="CACRXK020012500">
    <property type="protein sequence ID" value="CAB4023437.1"/>
    <property type="molecule type" value="Genomic_DNA"/>
</dbReference>
<gene>
    <name evidence="2" type="ORF">PACLA_8A015773</name>
</gene>
<feature type="domain" description="Deoxyribonuclease NucA/NucB" evidence="1">
    <location>
        <begin position="63"/>
        <end position="153"/>
    </location>
</feature>
<organism evidence="2 3">
    <name type="scientific">Paramuricea clavata</name>
    <name type="common">Red gorgonian</name>
    <name type="synonym">Violescent sea-whip</name>
    <dbReference type="NCBI Taxonomy" id="317549"/>
    <lineage>
        <taxon>Eukaryota</taxon>
        <taxon>Metazoa</taxon>
        <taxon>Cnidaria</taxon>
        <taxon>Anthozoa</taxon>
        <taxon>Octocorallia</taxon>
        <taxon>Malacalcyonacea</taxon>
        <taxon>Plexauridae</taxon>
        <taxon>Paramuricea</taxon>
    </lineage>
</organism>
<evidence type="ECO:0000313" key="3">
    <source>
        <dbReference type="Proteomes" id="UP001152795"/>
    </source>
</evidence>
<comment type="caution">
    <text evidence="2">The sequence shown here is derived from an EMBL/GenBank/DDBJ whole genome shotgun (WGS) entry which is preliminary data.</text>
</comment>
<reference evidence="2" key="1">
    <citation type="submission" date="2020-04" db="EMBL/GenBank/DDBJ databases">
        <authorList>
            <person name="Alioto T."/>
            <person name="Alioto T."/>
            <person name="Gomez Garrido J."/>
        </authorList>
    </citation>
    <scope>NUCLEOTIDE SEQUENCE</scope>
    <source>
        <strain evidence="2">A484AB</strain>
    </source>
</reference>
<keyword evidence="3" id="KW-1185">Reference proteome</keyword>
<protein>
    <recommendedName>
        <fullName evidence="1">Deoxyribonuclease NucA/NucB domain-containing protein</fullName>
    </recommendedName>
</protein>
<dbReference type="Pfam" id="PF14040">
    <property type="entry name" value="DNase_NucA_NucB"/>
    <property type="match status" value="1"/>
</dbReference>
<dbReference type="Proteomes" id="UP001152795">
    <property type="component" value="Unassembled WGS sequence"/>
</dbReference>
<dbReference type="OrthoDB" id="10049943at2759"/>
<proteinExistence type="predicted"/>
<dbReference type="InterPro" id="IPR029476">
    <property type="entry name" value="DNase_NucA_NucB"/>
</dbReference>
<dbReference type="AlphaFoldDB" id="A0A6S7IZJ8"/>
<sequence length="155" mass="17099">MKVLLHLVCIVLFVAFTTASILEDFIADEIENDELFLEKRAPCPTITFPCGRGTVMPNVCQNMRTAIAKGHPTRLHRITDSKAIAKNRRDSGCTRMRKTPGNNCDEYPFASSREGGAGAEIKLVPSRENSKQGGLLGAFYRKHKIGNGGCYNVRV</sequence>
<evidence type="ECO:0000313" key="2">
    <source>
        <dbReference type="EMBL" id="CAB4023437.1"/>
    </source>
</evidence>